<evidence type="ECO:0000256" key="4">
    <source>
        <dbReference type="ARBA" id="ARBA00022801"/>
    </source>
</evidence>
<evidence type="ECO:0000259" key="13">
    <source>
        <dbReference type="PROSITE" id="PS51192"/>
    </source>
</evidence>
<reference evidence="15" key="1">
    <citation type="journal article" date="2013" name="Genome Biol. Evol.">
        <title>Punctuated emergences of genetic and phenotypic innovations in eumetazoan, bilaterian, euteleostome, and hominidae ancestors.</title>
        <authorList>
            <person name="Wenger Y."/>
            <person name="Galliot B."/>
        </authorList>
    </citation>
    <scope>NUCLEOTIDE SEQUENCE</scope>
    <source>
        <tissue evidence="15">Whole animals</tissue>
    </source>
</reference>
<feature type="domain" description="CCHC-type" evidence="12">
    <location>
        <begin position="681"/>
        <end position="696"/>
    </location>
</feature>
<keyword evidence="8" id="KW-0863">Zinc-finger</keyword>
<evidence type="ECO:0000259" key="12">
    <source>
        <dbReference type="PROSITE" id="PS50158"/>
    </source>
</evidence>
<dbReference type="Pfam" id="PF00098">
    <property type="entry name" value="zf-CCHC"/>
    <property type="match status" value="1"/>
</dbReference>
<dbReference type="PROSITE" id="PS00039">
    <property type="entry name" value="DEAD_ATP_HELICASE"/>
    <property type="match status" value="1"/>
</dbReference>
<evidence type="ECO:0000256" key="8">
    <source>
        <dbReference type="PROSITE-ProRule" id="PRU00047"/>
    </source>
</evidence>
<dbReference type="SMART" id="SM00490">
    <property type="entry name" value="HELICc"/>
    <property type="match status" value="1"/>
</dbReference>
<dbReference type="InterPro" id="IPR014001">
    <property type="entry name" value="Helicase_ATP-bd"/>
</dbReference>
<evidence type="ECO:0000256" key="5">
    <source>
        <dbReference type="ARBA" id="ARBA00022806"/>
    </source>
</evidence>
<dbReference type="InterPro" id="IPR011545">
    <property type="entry name" value="DEAD/DEAH_box_helicase_dom"/>
</dbReference>
<sequence>MGDEDWDEEISTGVVPIREIKSFTLEESFSKHQSDHKNQPAFQNGSSSYQGRGSGKMQRGRGNYVENSFRSHEHSGNVNSTPSRQLSDFNNQKPSNGFASQGHQDNILVIDVSNELVGKVIGKGGIKIRELQDVSGARIRINQNSASLSKTPIEISGTLAQREKAKKLIEDLTIQPGDLQAWADKCNREFAESRLTAPPVGINWGELKLQAEEYEIKKWADCPDIIKKFYKEQNHIAKMTEEKVLEIRELKNKITVSDLSKTSRKIPNPVLTFDDAFYDYPEILSTIKSNNFTEPSPIQCQAWPVLLSGMDCIGIAQTGTGKTLAFLLPAFIHIDGQPIPRDKRGGPSCLVLSPTRELAQQIEMEVKKFHYRGIRSVCIYGGGDRSAQINLVRQGVEIIIGTPGRLNDLLMNGFFSVKSVTYLVLDEADRMLDMGFEPEIKKILLDIRPDRQTIMTSATWPPGVQRMADKYLRDPIRINVGSLDLQACHSVSQLVEFIEQHEKQDRVMDFISAMAPDGKLIIFVGRKVTADDISSNLAMKGTNIGIQCIHGDRDQSDREQALEDMKTGAARVLIATDVASRGLDIKDLTHVLNYDFPRHIEDYVHRIGRTGRAGRSGCALTFVTREDWMHVAKLIPIMEEAGQEVPEELIEMAERWKKTQDRRDEEKSAYGGSRGGGGNGCFKCGEEGHFSRECPKEKGRGGFRGGSRGGSRRGGSDELNHGFQGTRGGRRKERDGITIGAWDAV</sequence>
<evidence type="ECO:0000256" key="1">
    <source>
        <dbReference type="ARBA" id="ARBA00010132"/>
    </source>
</evidence>
<keyword evidence="6 10" id="KW-0067">ATP-binding</keyword>
<dbReference type="InterPro" id="IPR036612">
    <property type="entry name" value="KH_dom_type_1_sf"/>
</dbReference>
<dbReference type="SUPFAM" id="SSF57756">
    <property type="entry name" value="Retrovirus zinc finger-like domains"/>
    <property type="match status" value="1"/>
</dbReference>
<feature type="domain" description="Helicase C-terminal" evidence="14">
    <location>
        <begin position="493"/>
        <end position="653"/>
    </location>
</feature>
<dbReference type="SMART" id="SM00343">
    <property type="entry name" value="ZnF_C2HC"/>
    <property type="match status" value="1"/>
</dbReference>
<dbReference type="OMA" id="HKQKKDT"/>
<dbReference type="InterPro" id="IPR004087">
    <property type="entry name" value="KH_dom"/>
</dbReference>
<accession>T2M3S8</accession>
<feature type="compositionally biased region" description="Gly residues" evidence="11">
    <location>
        <begin position="702"/>
        <end position="713"/>
    </location>
</feature>
<dbReference type="SUPFAM" id="SSF54791">
    <property type="entry name" value="Eukaryotic type KH-domain (KH-domain type I)"/>
    <property type="match status" value="1"/>
</dbReference>
<protein>
    <recommendedName>
        <fullName evidence="2">RNA helicase</fullName>
        <ecNumber evidence="2">3.6.4.13</ecNumber>
    </recommendedName>
</protein>
<dbReference type="EC" id="3.6.4.13" evidence="2"/>
<feature type="region of interest" description="Disordered" evidence="11">
    <location>
        <begin position="693"/>
        <end position="745"/>
    </location>
</feature>
<dbReference type="InterPro" id="IPR004088">
    <property type="entry name" value="KH_dom_type_1"/>
</dbReference>
<keyword evidence="3 10" id="KW-0547">Nucleotide-binding</keyword>
<feature type="compositionally biased region" description="Polar residues" evidence="11">
    <location>
        <begin position="76"/>
        <end position="101"/>
    </location>
</feature>
<dbReference type="CDD" id="cd18787">
    <property type="entry name" value="SF2_C_DEAD"/>
    <property type="match status" value="1"/>
</dbReference>
<evidence type="ECO:0000313" key="15">
    <source>
        <dbReference type="EMBL" id="CDG66943.1"/>
    </source>
</evidence>
<dbReference type="FunFam" id="3.40.50.300:FF:000079">
    <property type="entry name" value="probable ATP-dependent RNA helicase DDX17"/>
    <property type="match status" value="1"/>
</dbReference>
<dbReference type="FunFam" id="3.40.50.300:FF:000008">
    <property type="entry name" value="ATP-dependent RNA helicase RhlB"/>
    <property type="match status" value="1"/>
</dbReference>
<dbReference type="SMART" id="SM00322">
    <property type="entry name" value="KH"/>
    <property type="match status" value="1"/>
</dbReference>
<dbReference type="InterPro" id="IPR036875">
    <property type="entry name" value="Znf_CCHC_sf"/>
</dbReference>
<dbReference type="KEGG" id="hmg:100212086"/>
<dbReference type="SUPFAM" id="SSF52540">
    <property type="entry name" value="P-loop containing nucleoside triphosphate hydrolases"/>
    <property type="match status" value="1"/>
</dbReference>
<dbReference type="GO" id="GO:0005524">
    <property type="term" value="F:ATP binding"/>
    <property type="evidence" value="ECO:0007669"/>
    <property type="project" value="UniProtKB-KW"/>
</dbReference>
<dbReference type="Gene3D" id="4.10.60.10">
    <property type="entry name" value="Zinc finger, CCHC-type"/>
    <property type="match status" value="1"/>
</dbReference>
<dbReference type="GO" id="GO:0003724">
    <property type="term" value="F:RNA helicase activity"/>
    <property type="evidence" value="ECO:0007669"/>
    <property type="project" value="UniProtKB-EC"/>
</dbReference>
<keyword evidence="4 10" id="KW-0378">Hydrolase</keyword>
<evidence type="ECO:0000256" key="10">
    <source>
        <dbReference type="RuleBase" id="RU000492"/>
    </source>
</evidence>
<evidence type="ECO:0000256" key="9">
    <source>
        <dbReference type="PROSITE-ProRule" id="PRU00117"/>
    </source>
</evidence>
<comment type="similarity">
    <text evidence="1">Belongs to the DEAD box helicase family. DDX4/VASA subfamily.</text>
</comment>
<comment type="catalytic activity">
    <reaction evidence="7">
        <text>ATP + H2O = ADP + phosphate + H(+)</text>
        <dbReference type="Rhea" id="RHEA:13065"/>
        <dbReference type="ChEBI" id="CHEBI:15377"/>
        <dbReference type="ChEBI" id="CHEBI:15378"/>
        <dbReference type="ChEBI" id="CHEBI:30616"/>
        <dbReference type="ChEBI" id="CHEBI:43474"/>
        <dbReference type="ChEBI" id="CHEBI:456216"/>
        <dbReference type="EC" id="3.6.4.13"/>
    </reaction>
</comment>
<feature type="region of interest" description="Disordered" evidence="11">
    <location>
        <begin position="26"/>
        <end position="101"/>
    </location>
</feature>
<feature type="compositionally biased region" description="Basic and acidic residues" evidence="11">
    <location>
        <begin position="28"/>
        <end position="38"/>
    </location>
</feature>
<name>T2M3S8_HYDVU</name>
<dbReference type="GO" id="GO:0008270">
    <property type="term" value="F:zinc ion binding"/>
    <property type="evidence" value="ECO:0007669"/>
    <property type="project" value="UniProtKB-KW"/>
</dbReference>
<feature type="compositionally biased region" description="Polar residues" evidence="11">
    <location>
        <begin position="40"/>
        <end position="51"/>
    </location>
</feature>
<dbReference type="PANTHER" id="PTHR47958">
    <property type="entry name" value="ATP-DEPENDENT RNA HELICASE DBP3"/>
    <property type="match status" value="1"/>
</dbReference>
<evidence type="ECO:0000256" key="7">
    <source>
        <dbReference type="ARBA" id="ARBA00047984"/>
    </source>
</evidence>
<dbReference type="Pfam" id="PF00271">
    <property type="entry name" value="Helicase_C"/>
    <property type="match status" value="1"/>
</dbReference>
<dbReference type="PROSITE" id="PS50158">
    <property type="entry name" value="ZF_CCHC"/>
    <property type="match status" value="1"/>
</dbReference>
<dbReference type="GO" id="GO:0003723">
    <property type="term" value="F:RNA binding"/>
    <property type="evidence" value="ECO:0007669"/>
    <property type="project" value="UniProtKB-UniRule"/>
</dbReference>
<keyword evidence="8" id="KW-0862">Zinc</keyword>
<dbReference type="CDD" id="cd00105">
    <property type="entry name" value="KH-I"/>
    <property type="match status" value="1"/>
</dbReference>
<dbReference type="Gene3D" id="3.40.50.300">
    <property type="entry name" value="P-loop containing nucleotide triphosphate hydrolases"/>
    <property type="match status" value="2"/>
</dbReference>
<dbReference type="Pfam" id="PF00013">
    <property type="entry name" value="KH_1"/>
    <property type="match status" value="1"/>
</dbReference>
<dbReference type="EMBL" id="HAAD01000711">
    <property type="protein sequence ID" value="CDG66943.1"/>
    <property type="molecule type" value="mRNA"/>
</dbReference>
<dbReference type="Gene3D" id="3.30.1370.10">
    <property type="entry name" value="K Homology domain, type 1"/>
    <property type="match status" value="1"/>
</dbReference>
<dbReference type="GO" id="GO:0016787">
    <property type="term" value="F:hydrolase activity"/>
    <property type="evidence" value="ECO:0007669"/>
    <property type="project" value="UniProtKB-KW"/>
</dbReference>
<dbReference type="OrthoDB" id="196131at2759"/>
<dbReference type="Pfam" id="PF00270">
    <property type="entry name" value="DEAD"/>
    <property type="match status" value="1"/>
</dbReference>
<feature type="domain" description="Helicase ATP-binding" evidence="13">
    <location>
        <begin position="303"/>
        <end position="478"/>
    </location>
</feature>
<dbReference type="PROSITE" id="PS51192">
    <property type="entry name" value="HELICASE_ATP_BIND_1"/>
    <property type="match status" value="1"/>
</dbReference>
<dbReference type="AlphaFoldDB" id="T2M3S8"/>
<gene>
    <name evidence="15" type="primary">DDX43</name>
</gene>
<organism evidence="15">
    <name type="scientific">Hydra vulgaris</name>
    <name type="common">Hydra</name>
    <name type="synonym">Hydra attenuata</name>
    <dbReference type="NCBI Taxonomy" id="6087"/>
    <lineage>
        <taxon>Eukaryota</taxon>
        <taxon>Metazoa</taxon>
        <taxon>Cnidaria</taxon>
        <taxon>Hydrozoa</taxon>
        <taxon>Hydroidolina</taxon>
        <taxon>Anthoathecata</taxon>
        <taxon>Aplanulata</taxon>
        <taxon>Hydridae</taxon>
        <taxon>Hydra</taxon>
    </lineage>
</organism>
<dbReference type="InterPro" id="IPR001878">
    <property type="entry name" value="Znf_CCHC"/>
</dbReference>
<evidence type="ECO:0000259" key="14">
    <source>
        <dbReference type="PROSITE" id="PS51194"/>
    </source>
</evidence>
<proteinExistence type="evidence at transcript level"/>
<keyword evidence="8" id="KW-0479">Metal-binding</keyword>
<evidence type="ECO:0000256" key="6">
    <source>
        <dbReference type="ARBA" id="ARBA00022840"/>
    </source>
</evidence>
<dbReference type="PROSITE" id="PS50084">
    <property type="entry name" value="KH_TYPE_1"/>
    <property type="match status" value="1"/>
</dbReference>
<keyword evidence="9" id="KW-0694">RNA-binding</keyword>
<dbReference type="SMART" id="SM00487">
    <property type="entry name" value="DEXDc"/>
    <property type="match status" value="1"/>
</dbReference>
<keyword evidence="5 10" id="KW-0347">Helicase</keyword>
<dbReference type="InterPro" id="IPR000629">
    <property type="entry name" value="RNA-helicase_DEAD-box_CS"/>
</dbReference>
<dbReference type="PROSITE" id="PS51194">
    <property type="entry name" value="HELICASE_CTER"/>
    <property type="match status" value="1"/>
</dbReference>
<dbReference type="InterPro" id="IPR027417">
    <property type="entry name" value="P-loop_NTPase"/>
</dbReference>
<evidence type="ECO:0000256" key="11">
    <source>
        <dbReference type="SAM" id="MobiDB-lite"/>
    </source>
</evidence>
<evidence type="ECO:0000256" key="3">
    <source>
        <dbReference type="ARBA" id="ARBA00022741"/>
    </source>
</evidence>
<evidence type="ECO:0000256" key="2">
    <source>
        <dbReference type="ARBA" id="ARBA00012552"/>
    </source>
</evidence>
<dbReference type="InterPro" id="IPR001650">
    <property type="entry name" value="Helicase_C-like"/>
</dbReference>